<keyword evidence="4" id="KW-1185">Reference proteome</keyword>
<evidence type="ECO:0000313" key="4">
    <source>
        <dbReference type="Proteomes" id="UP001154420"/>
    </source>
</evidence>
<feature type="region of interest" description="Disordered" evidence="2">
    <location>
        <begin position="233"/>
        <end position="272"/>
    </location>
</feature>
<organism evidence="3 4">
    <name type="scientific">Parablautia muri</name>
    <dbReference type="NCBI Taxonomy" id="2320879"/>
    <lineage>
        <taxon>Bacteria</taxon>
        <taxon>Bacillati</taxon>
        <taxon>Bacillota</taxon>
        <taxon>Clostridia</taxon>
        <taxon>Lachnospirales</taxon>
        <taxon>Lachnospiraceae</taxon>
        <taxon>Parablautia</taxon>
    </lineage>
</organism>
<evidence type="ECO:0000256" key="1">
    <source>
        <dbReference type="SAM" id="Coils"/>
    </source>
</evidence>
<evidence type="ECO:0000256" key="2">
    <source>
        <dbReference type="SAM" id="MobiDB-lite"/>
    </source>
</evidence>
<protein>
    <submittedName>
        <fullName evidence="3">Uncharacterized protein</fullName>
    </submittedName>
</protein>
<dbReference type="EMBL" id="QZDT01000008">
    <property type="protein sequence ID" value="NBJ92487.1"/>
    <property type="molecule type" value="Genomic_DNA"/>
</dbReference>
<proteinExistence type="predicted"/>
<feature type="compositionally biased region" description="Basic and acidic residues" evidence="2">
    <location>
        <begin position="130"/>
        <end position="147"/>
    </location>
</feature>
<keyword evidence="1" id="KW-0175">Coiled coil</keyword>
<feature type="coiled-coil region" evidence="1">
    <location>
        <begin position="74"/>
        <end position="105"/>
    </location>
</feature>
<accession>A0A9X5GT08</accession>
<feature type="compositionally biased region" description="Basic and acidic residues" evidence="2">
    <location>
        <begin position="233"/>
        <end position="249"/>
    </location>
</feature>
<dbReference type="Proteomes" id="UP001154420">
    <property type="component" value="Unassembled WGS sequence"/>
</dbReference>
<dbReference type="AlphaFoldDB" id="A0A9X5GT08"/>
<feature type="region of interest" description="Disordered" evidence="2">
    <location>
        <begin position="130"/>
        <end position="158"/>
    </location>
</feature>
<name>A0A9X5GT08_9FIRM</name>
<reference evidence="3" key="1">
    <citation type="submission" date="2018-09" db="EMBL/GenBank/DDBJ databases">
        <title>Murine metabolic-syndrome-specific gut microbial biobank.</title>
        <authorList>
            <person name="Liu C."/>
        </authorList>
    </citation>
    <scope>NUCLEOTIDE SEQUENCE</scope>
    <source>
        <strain evidence="3">D42-62</strain>
    </source>
</reference>
<gene>
    <name evidence="3" type="ORF">D5281_07740</name>
</gene>
<sequence length="318" mass="36697">MEVEGAMKVQNKAIFMGESIQSQRHAANEKKSSRSNIFAGDLNQTFDPIAQKKQQAQKKAMKIVTDTWAGDRKLDESLDERRNKIKELESAMKESGSHLKRINEERAALKETYGFTEDSQEEQDLRLLEKQADNKPLTKEEQERLAQIKEAGGPTEYQEHSLELYKAASTYKEEYEKAKKEIYQESSAIMSAKLERLKHDPMVKASKSADEIMEAARQEIIGMLYDDAKDHIDEEMEEKKEAADKKAEKEEEEEEKIEKRKEEKEEKEEFIEEISEDMTTILDADNLMDDVQREIKKIMDEMKLLDEDMKGAAVDTAG</sequence>
<evidence type="ECO:0000313" key="3">
    <source>
        <dbReference type="EMBL" id="NBJ92487.1"/>
    </source>
</evidence>
<comment type="caution">
    <text evidence="3">The sequence shown here is derived from an EMBL/GenBank/DDBJ whole genome shotgun (WGS) entry which is preliminary data.</text>
</comment>